<reference evidence="2 3" key="1">
    <citation type="submission" date="2023-01" db="EMBL/GenBank/DDBJ databases">
        <title>Analysis of 21 Apiospora genomes using comparative genomics revels a genus with tremendous synthesis potential of carbohydrate active enzymes and secondary metabolites.</title>
        <authorList>
            <person name="Sorensen T."/>
        </authorList>
    </citation>
    <scope>NUCLEOTIDE SEQUENCE [LARGE SCALE GENOMIC DNA]</scope>
    <source>
        <strain evidence="2 3">CBS 83171</strain>
    </source>
</reference>
<proteinExistence type="predicted"/>
<feature type="region of interest" description="Disordered" evidence="1">
    <location>
        <begin position="1"/>
        <end position="87"/>
    </location>
</feature>
<protein>
    <submittedName>
        <fullName evidence="2">Uncharacterized protein</fullName>
    </submittedName>
</protein>
<accession>A0ABR1TH08</accession>
<feature type="compositionally biased region" description="Basic and acidic residues" evidence="1">
    <location>
        <begin position="63"/>
        <end position="78"/>
    </location>
</feature>
<keyword evidence="3" id="KW-1185">Reference proteome</keyword>
<sequence length="140" mass="14817">MSRQTPLEYIRPVPVASSNCTRGGIPIPTSKSRSSTGTDRAKTYSRSTKSRRPPLVAPGDGAKGLEGRGALHGERSAAKEGQPPADAVGAEPVALVVPPWAEVGVPGRAARVRDSLDWKRGVFPNADDGVPLVWERLIDV</sequence>
<comment type="caution">
    <text evidence="2">The sequence shown here is derived from an EMBL/GenBank/DDBJ whole genome shotgun (WGS) entry which is preliminary data.</text>
</comment>
<feature type="compositionally biased region" description="Polar residues" evidence="1">
    <location>
        <begin position="29"/>
        <end position="38"/>
    </location>
</feature>
<organism evidence="2 3">
    <name type="scientific">Apiospora saccharicola</name>
    <dbReference type="NCBI Taxonomy" id="335842"/>
    <lineage>
        <taxon>Eukaryota</taxon>
        <taxon>Fungi</taxon>
        <taxon>Dikarya</taxon>
        <taxon>Ascomycota</taxon>
        <taxon>Pezizomycotina</taxon>
        <taxon>Sordariomycetes</taxon>
        <taxon>Xylariomycetidae</taxon>
        <taxon>Amphisphaeriales</taxon>
        <taxon>Apiosporaceae</taxon>
        <taxon>Apiospora</taxon>
    </lineage>
</organism>
<dbReference type="Proteomes" id="UP001446871">
    <property type="component" value="Unassembled WGS sequence"/>
</dbReference>
<gene>
    <name evidence="2" type="ORF">PG996_013978</name>
</gene>
<dbReference type="EMBL" id="JAQQWM010000009">
    <property type="protein sequence ID" value="KAK8045914.1"/>
    <property type="molecule type" value="Genomic_DNA"/>
</dbReference>
<name>A0ABR1TH08_9PEZI</name>
<evidence type="ECO:0000313" key="2">
    <source>
        <dbReference type="EMBL" id="KAK8045914.1"/>
    </source>
</evidence>
<evidence type="ECO:0000313" key="3">
    <source>
        <dbReference type="Proteomes" id="UP001446871"/>
    </source>
</evidence>
<evidence type="ECO:0000256" key="1">
    <source>
        <dbReference type="SAM" id="MobiDB-lite"/>
    </source>
</evidence>